<gene>
    <name evidence="2" type="ORF">H7I73_00260</name>
</gene>
<dbReference type="GO" id="GO:0008168">
    <property type="term" value="F:methyltransferase activity"/>
    <property type="evidence" value="ECO:0007669"/>
    <property type="project" value="UniProtKB-KW"/>
</dbReference>
<feature type="domain" description="Methyltransferase" evidence="1">
    <location>
        <begin position="40"/>
        <end position="134"/>
    </location>
</feature>
<proteinExistence type="predicted"/>
<dbReference type="InterPro" id="IPR041698">
    <property type="entry name" value="Methyltransf_25"/>
</dbReference>
<evidence type="ECO:0000259" key="1">
    <source>
        <dbReference type="Pfam" id="PF13649"/>
    </source>
</evidence>
<evidence type="ECO:0000313" key="3">
    <source>
        <dbReference type="Proteomes" id="UP000548504"/>
    </source>
</evidence>
<sequence>MDIPKIFTISESAHRIHNPFTAQKYATLGQVLRMEPGTRILDLGSGSGEMLCTWARDHGIFGIGIDMSQLFSKQATLRAAELGVSQQVSFVHADATGYIAEEKCDIAACVGATWIAGGVAGTVRQLEQSLKPGGIILIGEPYWRQIPATEEIAQSCGATAVADFLSLAELIASFDPLGYDVVEMVLADQEGWDRYEAAKWLTMRRWLEANQDDEFATEVREQLRSSPGRHVTFTREYIGWGVFALMKR</sequence>
<dbReference type="AlphaFoldDB" id="A0A7X1BJH4"/>
<protein>
    <submittedName>
        <fullName evidence="2">Class I SAM-dependent methyltransferase</fullName>
    </submittedName>
</protein>
<keyword evidence="2" id="KW-0808">Transferase</keyword>
<dbReference type="GO" id="GO:0032259">
    <property type="term" value="P:methylation"/>
    <property type="evidence" value="ECO:0007669"/>
    <property type="project" value="UniProtKB-KW"/>
</dbReference>
<dbReference type="GeneID" id="69429987"/>
<dbReference type="PANTHER" id="PTHR43464:SF3">
    <property type="entry name" value="SAM-DEPENDENT METHYLTRANSFERASE"/>
    <property type="match status" value="1"/>
</dbReference>
<dbReference type="Pfam" id="PF13649">
    <property type="entry name" value="Methyltransf_25"/>
    <property type="match status" value="1"/>
</dbReference>
<dbReference type="Proteomes" id="UP000548504">
    <property type="component" value="Unassembled WGS sequence"/>
</dbReference>
<dbReference type="Gene3D" id="3.40.50.150">
    <property type="entry name" value="Vaccinia Virus protein VP39"/>
    <property type="match status" value="1"/>
</dbReference>
<dbReference type="PIRSF" id="PIRSF034653">
    <property type="entry name" value="Mtase_yjhp_prd"/>
    <property type="match status" value="1"/>
</dbReference>
<dbReference type="InterPro" id="IPR017031">
    <property type="entry name" value="Pre_MeTrfase_YjhP"/>
</dbReference>
<name>A0A7X1BJH4_9ENTR</name>
<accession>A0A7X1BJH4</accession>
<organism evidence="2 3">
    <name type="scientific">Citrobacter cronae</name>
    <dbReference type="NCBI Taxonomy" id="1748967"/>
    <lineage>
        <taxon>Bacteria</taxon>
        <taxon>Pseudomonadati</taxon>
        <taxon>Pseudomonadota</taxon>
        <taxon>Gammaproteobacteria</taxon>
        <taxon>Enterobacterales</taxon>
        <taxon>Enterobacteriaceae</taxon>
        <taxon>Citrobacter</taxon>
        <taxon>Citrobacter freundii complex</taxon>
    </lineage>
</organism>
<reference evidence="2 3" key="1">
    <citation type="submission" date="2020-08" db="EMBL/GenBank/DDBJ databases">
        <title>Emergence and comparative genomics analysis of Citrobacter in Fennec fox imported from North Africa to China.</title>
        <authorList>
            <person name="Zheng B."/>
        </authorList>
    </citation>
    <scope>NUCLEOTIDE SEQUENCE [LARGE SCALE GENOMIC DNA]</scope>
    <source>
        <strain evidence="2 3">FF141</strain>
    </source>
</reference>
<dbReference type="RefSeq" id="WP_069323894.1">
    <property type="nucleotide sequence ID" value="NZ_CP069763.1"/>
</dbReference>
<dbReference type="PANTHER" id="PTHR43464">
    <property type="entry name" value="METHYLTRANSFERASE"/>
    <property type="match status" value="1"/>
</dbReference>
<evidence type="ECO:0000313" key="2">
    <source>
        <dbReference type="EMBL" id="MBC2618074.1"/>
    </source>
</evidence>
<keyword evidence="2" id="KW-0489">Methyltransferase</keyword>
<dbReference type="EMBL" id="JACLAG010000001">
    <property type="protein sequence ID" value="MBC2618074.1"/>
    <property type="molecule type" value="Genomic_DNA"/>
</dbReference>
<dbReference type="InterPro" id="IPR029063">
    <property type="entry name" value="SAM-dependent_MTases_sf"/>
</dbReference>
<dbReference type="SUPFAM" id="SSF53335">
    <property type="entry name" value="S-adenosyl-L-methionine-dependent methyltransferases"/>
    <property type="match status" value="1"/>
</dbReference>
<dbReference type="CDD" id="cd02440">
    <property type="entry name" value="AdoMet_MTases"/>
    <property type="match status" value="1"/>
</dbReference>
<comment type="caution">
    <text evidence="2">The sequence shown here is derived from an EMBL/GenBank/DDBJ whole genome shotgun (WGS) entry which is preliminary data.</text>
</comment>